<dbReference type="AlphaFoldDB" id="A0A9P9DKY1"/>
<comment type="caution">
    <text evidence="1">The sequence shown here is derived from an EMBL/GenBank/DDBJ whole genome shotgun (WGS) entry which is preliminary data.</text>
</comment>
<evidence type="ECO:0000313" key="2">
    <source>
        <dbReference type="Proteomes" id="UP000700596"/>
    </source>
</evidence>
<protein>
    <submittedName>
        <fullName evidence="1">Uncharacterized protein</fullName>
    </submittedName>
</protein>
<gene>
    <name evidence="1" type="ORF">B0J11DRAFT_581818</name>
</gene>
<name>A0A9P9DKY1_9PLEO</name>
<sequence length="134" mass="15502">MDDFKATATSRYYPETASFFTIRHKCCYFDDLRLIDQLFISADVHLTFRNARGHSDRPNKAGRDIYISSYRIMDIHDGKDDILAKNFGYKDGKYFKVLRRTLSKGYRLYLLSIHPSELPLASNLFSFADNAPAS</sequence>
<dbReference type="EMBL" id="JAGMWT010000010">
    <property type="protein sequence ID" value="KAH7121058.1"/>
    <property type="molecule type" value="Genomic_DNA"/>
</dbReference>
<reference evidence="1" key="1">
    <citation type="journal article" date="2021" name="Nat. Commun.">
        <title>Genetic determinants of endophytism in the Arabidopsis root mycobiome.</title>
        <authorList>
            <person name="Mesny F."/>
            <person name="Miyauchi S."/>
            <person name="Thiergart T."/>
            <person name="Pickel B."/>
            <person name="Atanasova L."/>
            <person name="Karlsson M."/>
            <person name="Huettel B."/>
            <person name="Barry K.W."/>
            <person name="Haridas S."/>
            <person name="Chen C."/>
            <person name="Bauer D."/>
            <person name="Andreopoulos W."/>
            <person name="Pangilinan J."/>
            <person name="LaButti K."/>
            <person name="Riley R."/>
            <person name="Lipzen A."/>
            <person name="Clum A."/>
            <person name="Drula E."/>
            <person name="Henrissat B."/>
            <person name="Kohler A."/>
            <person name="Grigoriev I.V."/>
            <person name="Martin F.M."/>
            <person name="Hacquard S."/>
        </authorList>
    </citation>
    <scope>NUCLEOTIDE SEQUENCE</scope>
    <source>
        <strain evidence="1">MPI-CAGE-CH-0243</strain>
    </source>
</reference>
<organism evidence="1 2">
    <name type="scientific">Dendryphion nanum</name>
    <dbReference type="NCBI Taxonomy" id="256645"/>
    <lineage>
        <taxon>Eukaryota</taxon>
        <taxon>Fungi</taxon>
        <taxon>Dikarya</taxon>
        <taxon>Ascomycota</taxon>
        <taxon>Pezizomycotina</taxon>
        <taxon>Dothideomycetes</taxon>
        <taxon>Pleosporomycetidae</taxon>
        <taxon>Pleosporales</taxon>
        <taxon>Torulaceae</taxon>
        <taxon>Dendryphion</taxon>
    </lineage>
</organism>
<proteinExistence type="predicted"/>
<evidence type="ECO:0000313" key="1">
    <source>
        <dbReference type="EMBL" id="KAH7121058.1"/>
    </source>
</evidence>
<dbReference type="Proteomes" id="UP000700596">
    <property type="component" value="Unassembled WGS sequence"/>
</dbReference>
<accession>A0A9P9DKY1</accession>
<keyword evidence="2" id="KW-1185">Reference proteome</keyword>